<dbReference type="AlphaFoldDB" id="A0A0S4WXI5"/>
<reference evidence="1" key="1">
    <citation type="submission" date="2015-10" db="EMBL/GenBank/DDBJ databases">
        <authorList>
            <person name="Gilbert D.G."/>
        </authorList>
    </citation>
    <scope>NUCLEOTIDE SEQUENCE</scope>
    <source>
        <strain evidence="1">Phyl III-seqv23</strain>
    </source>
</reference>
<protein>
    <submittedName>
        <fullName evidence="1">Uncharacterized protein</fullName>
    </submittedName>
</protein>
<proteinExistence type="predicted"/>
<organism evidence="1">
    <name type="scientific">Ralstonia solanacearum</name>
    <name type="common">Pseudomonas solanacearum</name>
    <dbReference type="NCBI Taxonomy" id="305"/>
    <lineage>
        <taxon>Bacteria</taxon>
        <taxon>Pseudomonadati</taxon>
        <taxon>Pseudomonadota</taxon>
        <taxon>Betaproteobacteria</taxon>
        <taxon>Burkholderiales</taxon>
        <taxon>Burkholderiaceae</taxon>
        <taxon>Ralstonia</taxon>
        <taxon>Ralstonia solanacearum species complex</taxon>
    </lineage>
</organism>
<accession>A0A0S4WXI5</accession>
<evidence type="ECO:0000313" key="1">
    <source>
        <dbReference type="EMBL" id="CUV56224.1"/>
    </source>
</evidence>
<name>A0A0S4WXI5_RALSL</name>
<gene>
    <name evidence="1" type="ORF">RUN215_v1_680047</name>
</gene>
<dbReference type="EMBL" id="LN899820">
    <property type="protein sequence ID" value="CUV56224.1"/>
    <property type="molecule type" value="Genomic_DNA"/>
</dbReference>
<sequence>MIREMVTNPARPLEEVGIITRKTK</sequence>